<dbReference type="Pfam" id="PF07690">
    <property type="entry name" value="MFS_1"/>
    <property type="match status" value="1"/>
</dbReference>
<evidence type="ECO:0000256" key="3">
    <source>
        <dbReference type="ARBA" id="ARBA00022989"/>
    </source>
</evidence>
<feature type="transmembrane region" description="Helical" evidence="6">
    <location>
        <begin position="386"/>
        <end position="415"/>
    </location>
</feature>
<protein>
    <submittedName>
        <fullName evidence="8">MFS transporter</fullName>
    </submittedName>
</protein>
<evidence type="ECO:0000313" key="9">
    <source>
        <dbReference type="Proteomes" id="UP001499863"/>
    </source>
</evidence>
<evidence type="ECO:0000256" key="2">
    <source>
        <dbReference type="ARBA" id="ARBA00022692"/>
    </source>
</evidence>
<evidence type="ECO:0000259" key="7">
    <source>
        <dbReference type="PROSITE" id="PS50850"/>
    </source>
</evidence>
<keyword evidence="3 6" id="KW-1133">Transmembrane helix</keyword>
<feature type="transmembrane region" description="Helical" evidence="6">
    <location>
        <begin position="217"/>
        <end position="238"/>
    </location>
</feature>
<keyword evidence="9" id="KW-1185">Reference proteome</keyword>
<dbReference type="PROSITE" id="PS50850">
    <property type="entry name" value="MFS"/>
    <property type="match status" value="1"/>
</dbReference>
<evidence type="ECO:0000256" key="5">
    <source>
        <dbReference type="ARBA" id="ARBA00023251"/>
    </source>
</evidence>
<feature type="domain" description="Major facilitator superfamily (MFS) profile" evidence="7">
    <location>
        <begin position="1"/>
        <end position="462"/>
    </location>
</feature>
<feature type="transmembrane region" description="Helical" evidence="6">
    <location>
        <begin position="295"/>
        <end position="315"/>
    </location>
</feature>
<dbReference type="SUPFAM" id="SSF103473">
    <property type="entry name" value="MFS general substrate transporter"/>
    <property type="match status" value="1"/>
</dbReference>
<dbReference type="InterPro" id="IPR036259">
    <property type="entry name" value="MFS_trans_sf"/>
</dbReference>
<proteinExistence type="predicted"/>
<organism evidence="8 9">
    <name type="scientific">Kitasatospora putterlickiae</name>
    <dbReference type="NCBI Taxonomy" id="221725"/>
    <lineage>
        <taxon>Bacteria</taxon>
        <taxon>Bacillati</taxon>
        <taxon>Actinomycetota</taxon>
        <taxon>Actinomycetes</taxon>
        <taxon>Kitasatosporales</taxon>
        <taxon>Streptomycetaceae</taxon>
        <taxon>Kitasatospora</taxon>
    </lineage>
</organism>
<dbReference type="PANTHER" id="PTHR42718:SF39">
    <property type="entry name" value="ACTINORHODIN TRANSPORTER-RELATED"/>
    <property type="match status" value="1"/>
</dbReference>
<accession>A0ABP4ILM4</accession>
<dbReference type="EMBL" id="BAAAKJ010000102">
    <property type="protein sequence ID" value="GAA1390756.1"/>
    <property type="molecule type" value="Genomic_DNA"/>
</dbReference>
<feature type="transmembrane region" description="Helical" evidence="6">
    <location>
        <begin position="34"/>
        <end position="55"/>
    </location>
</feature>
<dbReference type="Gene3D" id="1.20.1250.20">
    <property type="entry name" value="MFS general substrate transporter like domains"/>
    <property type="match status" value="1"/>
</dbReference>
<sequence>MLVLLLLGQFMGLVDVFIVNVAMPSIGTQLHASGASLQLVVGGYTIAYAMLLITGARLGDLYGRRRMYLLGVVVFTLTSAGCAFAPNAVTLVVFRFAQGASAAVMVPQIMSVIQMRFQGAARAKALSAYGAVLSTGAVAGLVLGGVIVNADLFNAGWRPVFLVNLPIGLVLIALVPRLLPQDAPTGRRRLDLYGLALAVPAVFLMVLPAVLGRELDWPAWTFVCMAAGVALAAVFVRVERGIAARGGDPLLNLAVLRAPGMSIGMLTVVCVQLTYGGFLFVFTLHLQQGLGESALRAGLTYLPMSVAFGLAGFYWRKLPERIHHLLAPAGLAVSAVAYGLVAIGVQDGGSGGALMWIGTVLNGVGMGLSVSPLLTQSLVNVPMDKAVDASGLLTTIVQLGQVAGIAVYGSLYLTLVERTGDGVRDHVLGSAMSTSSVWILMVAALGVVPGLVLSGIVLRARRPAPAPLAVVPAPAAGTAD</sequence>
<comment type="subcellular location">
    <subcellularLocation>
        <location evidence="1">Cell membrane</location>
        <topology evidence="1">Multi-pass membrane protein</topology>
    </subcellularLocation>
</comment>
<evidence type="ECO:0000313" key="8">
    <source>
        <dbReference type="EMBL" id="GAA1390756.1"/>
    </source>
</evidence>
<feature type="transmembrane region" description="Helical" evidence="6">
    <location>
        <begin position="435"/>
        <end position="458"/>
    </location>
</feature>
<evidence type="ECO:0000256" key="4">
    <source>
        <dbReference type="ARBA" id="ARBA00023136"/>
    </source>
</evidence>
<feature type="transmembrane region" description="Helical" evidence="6">
    <location>
        <begin position="322"/>
        <end position="341"/>
    </location>
</feature>
<feature type="transmembrane region" description="Helical" evidence="6">
    <location>
        <begin position="250"/>
        <end position="275"/>
    </location>
</feature>
<reference evidence="9" key="1">
    <citation type="journal article" date="2019" name="Int. J. Syst. Evol. Microbiol.">
        <title>The Global Catalogue of Microorganisms (GCM) 10K type strain sequencing project: providing services to taxonomists for standard genome sequencing and annotation.</title>
        <authorList>
            <consortium name="The Broad Institute Genomics Platform"/>
            <consortium name="The Broad Institute Genome Sequencing Center for Infectious Disease"/>
            <person name="Wu L."/>
            <person name="Ma J."/>
        </authorList>
    </citation>
    <scope>NUCLEOTIDE SEQUENCE [LARGE SCALE GENOMIC DNA]</scope>
    <source>
        <strain evidence="9">JCM 12393</strain>
    </source>
</reference>
<evidence type="ECO:0000256" key="6">
    <source>
        <dbReference type="SAM" id="Phobius"/>
    </source>
</evidence>
<dbReference type="InterPro" id="IPR011701">
    <property type="entry name" value="MFS"/>
</dbReference>
<dbReference type="Gene3D" id="1.20.1720.10">
    <property type="entry name" value="Multidrug resistance protein D"/>
    <property type="match status" value="1"/>
</dbReference>
<feature type="transmembrane region" description="Helical" evidence="6">
    <location>
        <begin position="353"/>
        <end position="374"/>
    </location>
</feature>
<gene>
    <name evidence="8" type="ORF">GCM10009639_19820</name>
</gene>
<keyword evidence="5" id="KW-0046">Antibiotic resistance</keyword>
<feature type="transmembrane region" description="Helical" evidence="6">
    <location>
        <begin position="125"/>
        <end position="148"/>
    </location>
</feature>
<dbReference type="CDD" id="cd17321">
    <property type="entry name" value="MFS_MMR_MDR_like"/>
    <property type="match status" value="1"/>
</dbReference>
<dbReference type="PRINTS" id="PR01036">
    <property type="entry name" value="TCRTETB"/>
</dbReference>
<name>A0ABP4ILM4_9ACTN</name>
<feature type="transmembrane region" description="Helical" evidence="6">
    <location>
        <begin position="160"/>
        <end position="180"/>
    </location>
</feature>
<keyword evidence="4 6" id="KW-0472">Membrane</keyword>
<feature type="transmembrane region" description="Helical" evidence="6">
    <location>
        <begin position="67"/>
        <end position="86"/>
    </location>
</feature>
<keyword evidence="2 6" id="KW-0812">Transmembrane</keyword>
<evidence type="ECO:0000256" key="1">
    <source>
        <dbReference type="ARBA" id="ARBA00004651"/>
    </source>
</evidence>
<feature type="transmembrane region" description="Helical" evidence="6">
    <location>
        <begin position="92"/>
        <end position="113"/>
    </location>
</feature>
<dbReference type="PANTHER" id="PTHR42718">
    <property type="entry name" value="MAJOR FACILITATOR SUPERFAMILY MULTIDRUG TRANSPORTER MFSC"/>
    <property type="match status" value="1"/>
</dbReference>
<dbReference type="InterPro" id="IPR020846">
    <property type="entry name" value="MFS_dom"/>
</dbReference>
<dbReference type="Proteomes" id="UP001499863">
    <property type="component" value="Unassembled WGS sequence"/>
</dbReference>
<comment type="caution">
    <text evidence="8">The sequence shown here is derived from an EMBL/GenBank/DDBJ whole genome shotgun (WGS) entry which is preliminary data.</text>
</comment>
<feature type="transmembrane region" description="Helical" evidence="6">
    <location>
        <begin position="192"/>
        <end position="211"/>
    </location>
</feature>